<feature type="coiled-coil region" evidence="8">
    <location>
        <begin position="936"/>
        <end position="1033"/>
    </location>
</feature>
<evidence type="ECO:0000256" key="1">
    <source>
        <dbReference type="ARBA" id="ARBA00022741"/>
    </source>
</evidence>
<dbReference type="InterPro" id="IPR027417">
    <property type="entry name" value="P-loop_NTPase"/>
</dbReference>
<dbReference type="Gene3D" id="1.20.58.530">
    <property type="match status" value="1"/>
</dbReference>
<dbReference type="InterPro" id="IPR001609">
    <property type="entry name" value="Myosin_head_motor_dom-like"/>
</dbReference>
<evidence type="ECO:0000256" key="8">
    <source>
        <dbReference type="SAM" id="Coils"/>
    </source>
</evidence>
<comment type="caution">
    <text evidence="7">Lacks conserved residue(s) required for the propagation of feature annotation.</text>
</comment>
<evidence type="ECO:0000256" key="3">
    <source>
        <dbReference type="ARBA" id="ARBA00023054"/>
    </source>
</evidence>
<comment type="caution">
    <text evidence="11">The sequence shown here is derived from an EMBL/GenBank/DDBJ whole genome shotgun (WGS) entry which is preliminary data.</text>
</comment>
<keyword evidence="12" id="KW-1185">Reference proteome</keyword>
<evidence type="ECO:0000256" key="5">
    <source>
        <dbReference type="ARBA" id="ARBA00023175"/>
    </source>
</evidence>
<keyword evidence="2" id="KW-0067">ATP-binding</keyword>
<dbReference type="CDD" id="cd15470">
    <property type="entry name" value="Myo5_CBD"/>
    <property type="match status" value="1"/>
</dbReference>
<dbReference type="Pfam" id="PF01843">
    <property type="entry name" value="DIL"/>
    <property type="match status" value="1"/>
</dbReference>
<keyword evidence="3 8" id="KW-0175">Coiled coil</keyword>
<evidence type="ECO:0000259" key="9">
    <source>
        <dbReference type="PROSITE" id="PS51126"/>
    </source>
</evidence>
<feature type="domain" description="Dilute" evidence="9">
    <location>
        <begin position="1266"/>
        <end position="1497"/>
    </location>
</feature>
<keyword evidence="1" id="KW-0547">Nucleotide-binding</keyword>
<sequence length="1545" mass="180728">MYLVESTETPLAVFFKLQEIKFASHTNISQHEEQQENFHFLNQGASPDVTRVDDLECFKETVNALNMLGFTEKEQDDMFKILASILHLGNIQFSECIIETENEQDQEGCTIKPGDKHLKWLAELLEIDEKDMCQWLCTRKLVSMREIFMKPMTVEEAFVSRDALAKHIYAELFNWIVLVINKTLEADTPRHKFIGVLDIYGFETFETNSFEQFCINYANEKLQQQFNLHVFKLEQEEYIKEGIEWKMIDFYDNQPCIDLIETKLGILDLLDEECKMPRGSDASWTEKLYSKCIKYSHFAKGRFGTSSFVINHFADKVQYESNGFLEKNRDTVIEEQINVIKASKNQLVKRLFASDSQKLAPPGTKLKIVAAKPASTAQKTHKKSVGSQFRDSLNMLMATLNATTPHYVRCIKPNDSKNAFEYNPKRAVQQLRACGVLETIRISSAGFPSRWTYIDFFYRYRVLCKFKDINRNNMQKTCENILKQYIKNLDMYQFGKTKIFFRAGQVAYLEKLRADKLRKCCIMMQKTVRAFIWKKKYLKIKKSALIIQRYSRGLLARRLAYNLRRERAAKIIQTNLRGWIKRTRYNRLKQCIIGIQRYVRGHMARKRFLKLKYNAKAIIIQKHVRGWLARREVKKLRRKIVICQSAVRRFLARRQYKRLRIEARSIEHVKKLNKGLENKIISLQQRTDELTKINNELRNYQNEVHELKHKMAAFRAMEIEIKNLNNLLMEKNKNILKLEDEIKIEREEKMDLIHEQDKYRRETENQRELWAQETAKLRNELENINEIVRMNEKGAEENLKVRLEEEKLMILNDADSDREAYQKLLQEYHCLEQHCEELKQQMQNQNLLGYHKRNISDISSISTVDENLLNSDLPEDHGYGSVRSTTSNNSHTREKLDNIDWKIADGTSDSQTPSTNGINETSTKTDAEGILDLGLILKLQHKLAEVEREKMRMQKRLDEIDMSPRTEKAKNEAESSVKISELELANSQLKSQLIELQNSISEGTGLSKLHEQLQMLQHELDRRTEEIVQLKSVLANQTNNMKSILNSKTRTGEYINEDGELAQAYETQKTINKQLELELQDEKSKYKAHEREYKLEIEKLREDNDRQQRILSANLTNTPQSQSEAFMQHEITRLTTENLDLLDKNDTLSETVRKLKRQVKLLTKKLKEVGLDLDETFIENDGDANTKAPVPPSRTGPTVRKKEREYLGMFSYRSSDENIIMKQLVIELKPRTAVALLPGLPAYIIFMCIRHTDYINDEDKVKALLSAFTNSVKKVIRKRHEDFETTTLWLANTLRKKNTPKQSEQCLRNFDLSEYRQVLSDIAVWIYQGLVKNFEEKIQPLIVPAILEHEEIPGISGNKPSGFRGRTIDPEVISQIFKQVFYFICASSLNNLLLRKELCHWSKGFQIRHNLSHFEMWTREKNLDEAAIQTTLQPIIQAAHLLQARKTEEDVTSVCEMCSALTPLQICKILNLYTPVDEFEQRVPVSFIRKVQAKLQERPLSQEQQALLMDVKYNFPVRFPFNPSVICLEDIEIPDCLNLRMIEKL</sequence>
<dbReference type="Pfam" id="PF00612">
    <property type="entry name" value="IQ"/>
    <property type="match status" value="5"/>
</dbReference>
<feature type="coiled-coil region" evidence="8">
    <location>
        <begin position="1065"/>
        <end position="1110"/>
    </location>
</feature>
<organism evidence="11 12">
    <name type="scientific">Molorchus minor</name>
    <dbReference type="NCBI Taxonomy" id="1323400"/>
    <lineage>
        <taxon>Eukaryota</taxon>
        <taxon>Metazoa</taxon>
        <taxon>Ecdysozoa</taxon>
        <taxon>Arthropoda</taxon>
        <taxon>Hexapoda</taxon>
        <taxon>Insecta</taxon>
        <taxon>Pterygota</taxon>
        <taxon>Neoptera</taxon>
        <taxon>Endopterygota</taxon>
        <taxon>Coleoptera</taxon>
        <taxon>Polyphaga</taxon>
        <taxon>Cucujiformia</taxon>
        <taxon>Chrysomeloidea</taxon>
        <taxon>Cerambycidae</taxon>
        <taxon>Lamiinae</taxon>
        <taxon>Monochamini</taxon>
        <taxon>Molorchus</taxon>
    </lineage>
</organism>
<dbReference type="SMART" id="SM00015">
    <property type="entry name" value="IQ"/>
    <property type="match status" value="6"/>
</dbReference>
<dbReference type="InterPro" id="IPR058662">
    <property type="entry name" value="Myo5a/b_dom"/>
</dbReference>
<dbReference type="Gene3D" id="1.20.5.190">
    <property type="match status" value="3"/>
</dbReference>
<dbReference type="Gene3D" id="6.20.240.20">
    <property type="match status" value="1"/>
</dbReference>
<feature type="coiled-coil region" evidence="8">
    <location>
        <begin position="666"/>
        <end position="787"/>
    </location>
</feature>
<evidence type="ECO:0000313" key="12">
    <source>
        <dbReference type="Proteomes" id="UP001162164"/>
    </source>
</evidence>
<name>A0ABQ9JFM7_9CUCU</name>
<dbReference type="Proteomes" id="UP001162164">
    <property type="component" value="Unassembled WGS sequence"/>
</dbReference>
<dbReference type="SUPFAM" id="SSF52540">
    <property type="entry name" value="P-loop containing nucleoside triphosphate hydrolases"/>
    <property type="match status" value="3"/>
</dbReference>
<dbReference type="PROSITE" id="PS51456">
    <property type="entry name" value="MYOSIN_MOTOR"/>
    <property type="match status" value="1"/>
</dbReference>
<evidence type="ECO:0000256" key="6">
    <source>
        <dbReference type="ARBA" id="ARBA00023203"/>
    </source>
</evidence>
<reference evidence="11" key="1">
    <citation type="journal article" date="2023" name="Insect Mol. Biol.">
        <title>Genome sequencing provides insights into the evolution of gene families encoding plant cell wall-degrading enzymes in longhorned beetles.</title>
        <authorList>
            <person name="Shin N.R."/>
            <person name="Okamura Y."/>
            <person name="Kirsch R."/>
            <person name="Pauchet Y."/>
        </authorList>
    </citation>
    <scope>NUCLEOTIDE SEQUENCE</scope>
    <source>
        <strain evidence="11">MMC_N1</strain>
    </source>
</reference>
<proteinExistence type="inferred from homology"/>
<dbReference type="PROSITE" id="PS51126">
    <property type="entry name" value="DILUTE"/>
    <property type="match status" value="1"/>
</dbReference>
<dbReference type="Gene3D" id="1.20.120.720">
    <property type="entry name" value="Myosin VI head, motor domain, U50 subdomain"/>
    <property type="match status" value="1"/>
</dbReference>
<dbReference type="PANTHER" id="PTHR13140">
    <property type="entry name" value="MYOSIN"/>
    <property type="match status" value="1"/>
</dbReference>
<keyword evidence="4 7" id="KW-0518">Myosin</keyword>
<evidence type="ECO:0000259" key="10">
    <source>
        <dbReference type="PROSITE" id="PS51456"/>
    </source>
</evidence>
<evidence type="ECO:0000256" key="7">
    <source>
        <dbReference type="PROSITE-ProRule" id="PRU00782"/>
    </source>
</evidence>
<gene>
    <name evidence="11" type="ORF">NQ317_006176</name>
</gene>
<feature type="coiled-coil region" evidence="8">
    <location>
        <begin position="1138"/>
        <end position="1172"/>
    </location>
</feature>
<keyword evidence="6 7" id="KW-0009">Actin-binding</keyword>
<feature type="domain" description="Myosin motor" evidence="10">
    <location>
        <begin position="1"/>
        <end position="514"/>
    </location>
</feature>
<dbReference type="PRINTS" id="PR00193">
    <property type="entry name" value="MYOSINHEAVY"/>
</dbReference>
<dbReference type="Gene3D" id="1.10.10.820">
    <property type="match status" value="1"/>
</dbReference>
<protein>
    <recommendedName>
        <fullName evidence="13">Unconventional myosin-Va</fullName>
    </recommendedName>
</protein>
<dbReference type="SMART" id="SM00242">
    <property type="entry name" value="MYSc"/>
    <property type="match status" value="1"/>
</dbReference>
<keyword evidence="5" id="KW-0505">Motor protein</keyword>
<evidence type="ECO:0000313" key="11">
    <source>
        <dbReference type="EMBL" id="KAJ8976984.1"/>
    </source>
</evidence>
<evidence type="ECO:0008006" key="13">
    <source>
        <dbReference type="Google" id="ProtNLM"/>
    </source>
</evidence>
<dbReference type="EMBL" id="JAPWTJ010000603">
    <property type="protein sequence ID" value="KAJ8976984.1"/>
    <property type="molecule type" value="Genomic_DNA"/>
</dbReference>
<dbReference type="Gene3D" id="3.40.850.10">
    <property type="entry name" value="Kinesin motor domain"/>
    <property type="match status" value="1"/>
</dbReference>
<feature type="region of interest" description="Actin-binding" evidence="7">
    <location>
        <begin position="393"/>
        <end position="415"/>
    </location>
</feature>
<dbReference type="SMART" id="SM01132">
    <property type="entry name" value="DIL"/>
    <property type="match status" value="1"/>
</dbReference>
<dbReference type="Pfam" id="PF00063">
    <property type="entry name" value="Myosin_head"/>
    <property type="match status" value="1"/>
</dbReference>
<evidence type="ECO:0000256" key="4">
    <source>
        <dbReference type="ARBA" id="ARBA00023123"/>
    </source>
</evidence>
<evidence type="ECO:0000256" key="2">
    <source>
        <dbReference type="ARBA" id="ARBA00022840"/>
    </source>
</evidence>
<dbReference type="InterPro" id="IPR002710">
    <property type="entry name" value="Dilute_dom"/>
</dbReference>
<accession>A0ABQ9JFM7</accession>
<comment type="similarity">
    <text evidence="7">Belongs to the TRAFAC class myosin-kinesin ATPase superfamily. Myosin family.</text>
</comment>
<dbReference type="Pfam" id="PF25966">
    <property type="entry name" value="Myo5a"/>
    <property type="match status" value="1"/>
</dbReference>
<feature type="coiled-coil region" evidence="8">
    <location>
        <begin position="821"/>
        <end position="848"/>
    </location>
</feature>
<dbReference type="InterPro" id="IPR036961">
    <property type="entry name" value="Kinesin_motor_dom_sf"/>
</dbReference>
<dbReference type="PROSITE" id="PS50096">
    <property type="entry name" value="IQ"/>
    <property type="match status" value="5"/>
</dbReference>
<dbReference type="InterPro" id="IPR000048">
    <property type="entry name" value="IQ_motif_EF-hand-BS"/>
</dbReference>
<dbReference type="PANTHER" id="PTHR13140:SF706">
    <property type="entry name" value="DILUTE CLASS UNCONVENTIONAL MYOSIN, ISOFORM C"/>
    <property type="match status" value="1"/>
</dbReference>